<dbReference type="InterPro" id="IPR028309">
    <property type="entry name" value="RB_fam"/>
</dbReference>
<dbReference type="Pfam" id="PF01857">
    <property type="entry name" value="RB_B"/>
    <property type="match status" value="1"/>
</dbReference>
<dbReference type="GO" id="GO:0006357">
    <property type="term" value="P:regulation of transcription by RNA polymerase II"/>
    <property type="evidence" value="ECO:0007669"/>
    <property type="project" value="InterPro"/>
</dbReference>
<dbReference type="GO" id="GO:0005634">
    <property type="term" value="C:nucleus"/>
    <property type="evidence" value="ECO:0007669"/>
    <property type="project" value="InterPro"/>
</dbReference>
<name>A0A9R0T2T5_TRITD</name>
<gene>
    <name evidence="2" type="ORF">TRITD_4Bv1G080890</name>
</gene>
<accession>A0A9R0T2T5</accession>
<protein>
    <recommendedName>
        <fullName evidence="1">Retinoblastoma-associated protein B-box domain-containing protein</fullName>
    </recommendedName>
</protein>
<evidence type="ECO:0000313" key="2">
    <source>
        <dbReference type="EMBL" id="VAI05110.1"/>
    </source>
</evidence>
<dbReference type="PANTHER" id="PTHR13742">
    <property type="entry name" value="RETINOBLASTOMA-ASSOCIATED PROTEIN RB -RELATED"/>
    <property type="match status" value="1"/>
</dbReference>
<proteinExistence type="predicted"/>
<dbReference type="EMBL" id="LT934118">
    <property type="protein sequence ID" value="VAI05110.1"/>
    <property type="molecule type" value="Genomic_DNA"/>
</dbReference>
<evidence type="ECO:0000259" key="1">
    <source>
        <dbReference type="Pfam" id="PF01857"/>
    </source>
</evidence>
<dbReference type="Proteomes" id="UP000324705">
    <property type="component" value="Chromosome 4B"/>
</dbReference>
<dbReference type="SUPFAM" id="SSF47954">
    <property type="entry name" value="Cyclin-like"/>
    <property type="match status" value="1"/>
</dbReference>
<evidence type="ECO:0000313" key="3">
    <source>
        <dbReference type="Proteomes" id="UP000324705"/>
    </source>
</evidence>
<dbReference type="GO" id="GO:0000977">
    <property type="term" value="F:RNA polymerase II transcription regulatory region sequence-specific DNA binding"/>
    <property type="evidence" value="ECO:0007669"/>
    <property type="project" value="TreeGrafter"/>
</dbReference>
<dbReference type="InterPro" id="IPR036915">
    <property type="entry name" value="Cyclin-like_sf"/>
</dbReference>
<dbReference type="GO" id="GO:2000134">
    <property type="term" value="P:negative regulation of G1/S transition of mitotic cell cycle"/>
    <property type="evidence" value="ECO:0007669"/>
    <property type="project" value="TreeGrafter"/>
</dbReference>
<dbReference type="Gene3D" id="1.10.472.10">
    <property type="entry name" value="Cyclin-like"/>
    <property type="match status" value="2"/>
</dbReference>
<dbReference type="PANTHER" id="PTHR13742:SF22">
    <property type="entry name" value="RETINOBLASTOMA-RELATED PROTEIN 2"/>
    <property type="match status" value="1"/>
</dbReference>
<dbReference type="InterPro" id="IPR002719">
    <property type="entry name" value="RB_B"/>
</dbReference>
<feature type="domain" description="Retinoblastoma-associated protein B-box" evidence="1">
    <location>
        <begin position="36"/>
        <end position="100"/>
    </location>
</feature>
<dbReference type="AlphaFoldDB" id="A0A9R0T2T5"/>
<organism evidence="2 3">
    <name type="scientific">Triticum turgidum subsp. durum</name>
    <name type="common">Durum wheat</name>
    <name type="synonym">Triticum durum</name>
    <dbReference type="NCBI Taxonomy" id="4567"/>
    <lineage>
        <taxon>Eukaryota</taxon>
        <taxon>Viridiplantae</taxon>
        <taxon>Streptophyta</taxon>
        <taxon>Embryophyta</taxon>
        <taxon>Tracheophyta</taxon>
        <taxon>Spermatophyta</taxon>
        <taxon>Magnoliopsida</taxon>
        <taxon>Liliopsida</taxon>
        <taxon>Poales</taxon>
        <taxon>Poaceae</taxon>
        <taxon>BOP clade</taxon>
        <taxon>Pooideae</taxon>
        <taxon>Triticodae</taxon>
        <taxon>Triticeae</taxon>
        <taxon>Triticinae</taxon>
        <taxon>Triticum</taxon>
    </lineage>
</organism>
<keyword evidence="3" id="KW-1185">Reference proteome</keyword>
<reference evidence="2 3" key="1">
    <citation type="submission" date="2017-09" db="EMBL/GenBank/DDBJ databases">
        <authorList>
            <consortium name="International Durum Wheat Genome Sequencing Consortium (IDWGSC)"/>
            <person name="Milanesi L."/>
        </authorList>
    </citation>
    <scope>NUCLEOTIDE SEQUENCE [LARGE SCALE GENOMIC DNA]</scope>
    <source>
        <strain evidence="3">cv. Svevo</strain>
    </source>
</reference>
<dbReference type="GO" id="GO:0005667">
    <property type="term" value="C:transcription regulator complex"/>
    <property type="evidence" value="ECO:0007669"/>
    <property type="project" value="TreeGrafter"/>
</dbReference>
<dbReference type="Gramene" id="TRITD4Bv1G080890.15">
    <property type="protein sequence ID" value="TRITD4Bv1G080890.15"/>
    <property type="gene ID" value="TRITD4Bv1G080890"/>
</dbReference>
<dbReference type="GO" id="GO:0030154">
    <property type="term" value="P:cell differentiation"/>
    <property type="evidence" value="ECO:0007669"/>
    <property type="project" value="TreeGrafter"/>
</dbReference>
<dbReference type="GO" id="GO:0000785">
    <property type="term" value="C:chromatin"/>
    <property type="evidence" value="ECO:0007669"/>
    <property type="project" value="TreeGrafter"/>
</dbReference>
<sequence>MVTVGHQRDYALNRGAHCPTVSNLVGGNEKCAEVGVHIFFSKILKLAAIRIRNLCERLRHVEQTERVYNIFKQILDQQTTLFFNRHIDQLILCSLYGVAKGLGSHHVDIIVFYNEVFVPAVKPFLVALIPSGGAHPDNKKNPNSICSAL</sequence>